<accession>A0ABT4ELW5</accession>
<evidence type="ECO:0000313" key="3">
    <source>
        <dbReference type="Proteomes" id="UP001527052"/>
    </source>
</evidence>
<dbReference type="Proteomes" id="UP001527052">
    <property type="component" value="Unassembled WGS sequence"/>
</dbReference>
<dbReference type="EMBL" id="JAMDLZ010000011">
    <property type="protein sequence ID" value="MCY9546655.1"/>
    <property type="molecule type" value="Genomic_DNA"/>
</dbReference>
<name>A0ABT4ELW5_9BACI</name>
<reference evidence="2 3" key="1">
    <citation type="submission" date="2022-05" db="EMBL/GenBank/DDBJ databases">
        <title>Genome Sequencing of Bee-Associated Microbes.</title>
        <authorList>
            <person name="Dunlap C."/>
        </authorList>
    </citation>
    <scope>NUCLEOTIDE SEQUENCE [LARGE SCALE GENOMIC DNA]</scope>
    <source>
        <strain evidence="2 3">NRRL BD-083</strain>
    </source>
</reference>
<keyword evidence="3" id="KW-1185">Reference proteome</keyword>
<evidence type="ECO:0008006" key="4">
    <source>
        <dbReference type="Google" id="ProtNLM"/>
    </source>
</evidence>
<feature type="non-terminal residue" evidence="2">
    <location>
        <position position="1"/>
    </location>
</feature>
<organism evidence="2 3">
    <name type="scientific">Lysinibacillus xylanilyticus</name>
    <dbReference type="NCBI Taxonomy" id="582475"/>
    <lineage>
        <taxon>Bacteria</taxon>
        <taxon>Bacillati</taxon>
        <taxon>Bacillota</taxon>
        <taxon>Bacilli</taxon>
        <taxon>Bacillales</taxon>
        <taxon>Bacillaceae</taxon>
        <taxon>Lysinibacillus</taxon>
    </lineage>
</organism>
<feature type="region of interest" description="Disordered" evidence="1">
    <location>
        <begin position="1"/>
        <end position="20"/>
    </location>
</feature>
<comment type="caution">
    <text evidence="2">The sequence shown here is derived from an EMBL/GenBank/DDBJ whole genome shotgun (WGS) entry which is preliminary data.</text>
</comment>
<gene>
    <name evidence="2" type="ORF">M5W82_06780</name>
</gene>
<proteinExistence type="predicted"/>
<evidence type="ECO:0000313" key="2">
    <source>
        <dbReference type="EMBL" id="MCY9546655.1"/>
    </source>
</evidence>
<evidence type="ECO:0000256" key="1">
    <source>
        <dbReference type="SAM" id="MobiDB-lite"/>
    </source>
</evidence>
<protein>
    <recommendedName>
        <fullName evidence="4">Spore coat protein</fullName>
    </recommendedName>
</protein>
<sequence>PGGMPGGFPGGMPGGFPGGMPGRFPGGIPIVIPVPGGGVYPVPTWLDKFDQGTMTGKDFEGLKIINAQRSNLK</sequence>